<organism evidence="7">
    <name type="scientific">Albugo laibachii Nc14</name>
    <dbReference type="NCBI Taxonomy" id="890382"/>
    <lineage>
        <taxon>Eukaryota</taxon>
        <taxon>Sar</taxon>
        <taxon>Stramenopiles</taxon>
        <taxon>Oomycota</taxon>
        <taxon>Peronosporomycetes</taxon>
        <taxon>Albuginales</taxon>
        <taxon>Albuginaceae</taxon>
        <taxon>Albugo</taxon>
    </lineage>
</organism>
<dbReference type="GO" id="GO:0005524">
    <property type="term" value="F:ATP binding"/>
    <property type="evidence" value="ECO:0007669"/>
    <property type="project" value="UniProtKB-KW"/>
</dbReference>
<sequence>MSFDPKQSNNSDFVINKLEFYVIQRRLAHSIFGDVFLCKHELTNQLIAVKRVSLKCAAEHTALQTHTFVQENVEFEVGIHRDLATKAKYQNKNENILQMLDEIQYDNYLYMIFDYCEQGELFGIVDKAQDGRLSALDVVHYFKQIVQGVDFLHENGYAHRDLSLENVLVTSEGICKLCDFGLASYARASCCESVGKPSYMAPEVLEGIYYDPIKADIWSLGIILFILVAGTPPFECPHPSDPRFKALSSHGTEILLRKWKLHDQVSSSAIQLMDGMLQVDPKRRITIEQILNHPFFNATRNECSSKVSSFEAALSCPLSLGGKDNYLAISLQAALHARSRS</sequence>
<evidence type="ECO:0000256" key="2">
    <source>
        <dbReference type="ARBA" id="ARBA00022679"/>
    </source>
</evidence>
<dbReference type="PANTHER" id="PTHR24345">
    <property type="entry name" value="SERINE/THREONINE-PROTEIN KINASE PLK"/>
    <property type="match status" value="1"/>
</dbReference>
<evidence type="ECO:0000259" key="6">
    <source>
        <dbReference type="PROSITE" id="PS50011"/>
    </source>
</evidence>
<dbReference type="Gene3D" id="1.10.510.10">
    <property type="entry name" value="Transferase(Phosphotransferase) domain 1"/>
    <property type="match status" value="1"/>
</dbReference>
<reference evidence="7" key="1">
    <citation type="journal article" date="2011" name="PLoS Biol.">
        <title>Gene gain and loss during evolution of obligate parasitism in the white rust pathogen of Arabidopsis thaliana.</title>
        <authorList>
            <person name="Kemen E."/>
            <person name="Gardiner A."/>
            <person name="Schultz-Larsen T."/>
            <person name="Kemen A.C."/>
            <person name="Balmuth A.L."/>
            <person name="Robert-Seilaniantz A."/>
            <person name="Bailey K."/>
            <person name="Holub E."/>
            <person name="Studholme D.J."/>
            <person name="Maclean D."/>
            <person name="Jones J.D."/>
        </authorList>
    </citation>
    <scope>NUCLEOTIDE SEQUENCE</scope>
</reference>
<protein>
    <submittedName>
        <fullName evidence="7">Protein kinase putative</fullName>
    </submittedName>
</protein>
<dbReference type="GO" id="GO:0004674">
    <property type="term" value="F:protein serine/threonine kinase activity"/>
    <property type="evidence" value="ECO:0007669"/>
    <property type="project" value="UniProtKB-KW"/>
</dbReference>
<dbReference type="Pfam" id="PF00069">
    <property type="entry name" value="Pkinase"/>
    <property type="match status" value="1"/>
</dbReference>
<keyword evidence="5" id="KW-0067">ATP-binding</keyword>
<dbReference type="InterPro" id="IPR000719">
    <property type="entry name" value="Prot_kinase_dom"/>
</dbReference>
<dbReference type="SUPFAM" id="SSF56112">
    <property type="entry name" value="Protein kinase-like (PK-like)"/>
    <property type="match status" value="1"/>
</dbReference>
<accession>F0W531</accession>
<evidence type="ECO:0000256" key="4">
    <source>
        <dbReference type="ARBA" id="ARBA00022777"/>
    </source>
</evidence>
<keyword evidence="4 7" id="KW-0418">Kinase</keyword>
<evidence type="ECO:0000256" key="3">
    <source>
        <dbReference type="ARBA" id="ARBA00022741"/>
    </source>
</evidence>
<dbReference type="GO" id="GO:0005634">
    <property type="term" value="C:nucleus"/>
    <property type="evidence" value="ECO:0007669"/>
    <property type="project" value="TreeGrafter"/>
</dbReference>
<dbReference type="PANTHER" id="PTHR24345:SF91">
    <property type="entry name" value="SERINE_THREONINE-PROTEIN KINASE PLK4"/>
    <property type="match status" value="1"/>
</dbReference>
<dbReference type="InterPro" id="IPR011009">
    <property type="entry name" value="Kinase-like_dom_sf"/>
</dbReference>
<keyword evidence="3" id="KW-0547">Nucleotide-binding</keyword>
<proteinExistence type="predicted"/>
<keyword evidence="1" id="KW-0723">Serine/threonine-protein kinase</keyword>
<name>F0W531_9STRA</name>
<evidence type="ECO:0000256" key="5">
    <source>
        <dbReference type="ARBA" id="ARBA00022840"/>
    </source>
</evidence>
<dbReference type="HOGENOM" id="CLU_000288_63_14_1"/>
<dbReference type="EMBL" id="FR824064">
    <property type="protein sequence ID" value="CCA16222.1"/>
    <property type="molecule type" value="Genomic_DNA"/>
</dbReference>
<evidence type="ECO:0000313" key="7">
    <source>
        <dbReference type="EMBL" id="CCA16222.1"/>
    </source>
</evidence>
<dbReference type="PROSITE" id="PS50011">
    <property type="entry name" value="PROTEIN_KINASE_DOM"/>
    <property type="match status" value="1"/>
</dbReference>
<feature type="domain" description="Protein kinase" evidence="6">
    <location>
        <begin position="21"/>
        <end position="296"/>
    </location>
</feature>
<dbReference type="AlphaFoldDB" id="F0W531"/>
<gene>
    <name evidence="7" type="primary">AlNc14C19G2002</name>
    <name evidence="7" type="ORF">ALNC14_023650</name>
</gene>
<keyword evidence="2" id="KW-0808">Transferase</keyword>
<reference evidence="7" key="2">
    <citation type="submission" date="2011-02" db="EMBL/GenBank/DDBJ databases">
        <authorList>
            <person name="MacLean D."/>
        </authorList>
    </citation>
    <scope>NUCLEOTIDE SEQUENCE</scope>
</reference>
<evidence type="ECO:0000256" key="1">
    <source>
        <dbReference type="ARBA" id="ARBA00022527"/>
    </source>
</evidence>
<dbReference type="FunFam" id="1.10.510.10:FF:000571">
    <property type="entry name" value="Maternal embryonic leucine zipper kinase"/>
    <property type="match status" value="1"/>
</dbReference>